<evidence type="ECO:0000256" key="10">
    <source>
        <dbReference type="PROSITE-ProRule" id="PRU01360"/>
    </source>
</evidence>
<evidence type="ECO:0000256" key="12">
    <source>
        <dbReference type="SAM" id="SignalP"/>
    </source>
</evidence>
<dbReference type="SUPFAM" id="SSF56935">
    <property type="entry name" value="Porins"/>
    <property type="match status" value="1"/>
</dbReference>
<evidence type="ECO:0000256" key="5">
    <source>
        <dbReference type="ARBA" id="ARBA00022729"/>
    </source>
</evidence>
<dbReference type="OrthoDB" id="9764669at2"/>
<proteinExistence type="inferred from homology"/>
<evidence type="ECO:0000259" key="14">
    <source>
        <dbReference type="Pfam" id="PF07715"/>
    </source>
</evidence>
<dbReference type="EMBL" id="FRBD01000023">
    <property type="protein sequence ID" value="SHL11181.1"/>
    <property type="molecule type" value="Genomic_DNA"/>
</dbReference>
<reference evidence="15 16" key="1">
    <citation type="submission" date="2016-11" db="EMBL/GenBank/DDBJ databases">
        <authorList>
            <person name="Jaros S."/>
            <person name="Januszkiewicz K."/>
            <person name="Wedrychowicz H."/>
        </authorList>
    </citation>
    <scope>NUCLEOTIDE SEQUENCE [LARGE SCALE GENOMIC DNA]</scope>
    <source>
        <strain evidence="15 16">KHT3</strain>
    </source>
</reference>
<evidence type="ECO:0000313" key="16">
    <source>
        <dbReference type="Proteomes" id="UP000184130"/>
    </source>
</evidence>
<dbReference type="RefSeq" id="WP_139261644.1">
    <property type="nucleotide sequence ID" value="NZ_FRBD01000023.1"/>
</dbReference>
<evidence type="ECO:0000256" key="3">
    <source>
        <dbReference type="ARBA" id="ARBA00022452"/>
    </source>
</evidence>
<evidence type="ECO:0000256" key="8">
    <source>
        <dbReference type="ARBA" id="ARBA00023170"/>
    </source>
</evidence>
<sequence length="648" mass="73507">MKKLHILFMIGLCVCGTAYADEEPADTSVWNKDPLQLETVVVTATRTPKVLKDIPVLTRVITAEDIKKVDATNVKDMLQQEIPGLEFTYSMGQQVLNMGGYDGNNILFLIDGERMAGESMNNIDFSRLNLSSVSRIEIVKGAASTLYGSSAMGGVINIITKDPSATWAANVNSRYEGATKEWRHGASADFNFGKVNSLTTFQMTDADALNLGEDSSLPTYGSKSYNVKERLIWQVTDALKLTGRAGYFFRERESSTVSHERYRDVNDGLKADWRINSLQNLEVAYSFDQYDKSDLSLLTNKDIRDYSNRQHIGRALYHLQLPSWQSQFIAGADYMNDYLMTYQFSDDQNNRSQNSFDAFVQWDYSPSKYWEFISGLRYDYFSASATGKPTWKLAGMWKNTHHSIRASYASSFRAPSLKELYMNFFMGGIFMIYGNPDLKCETNHHFSLTWEHHGSLGYNFRYSTTATGHYNFFNNYITTATVQRDGVYGQMYTNIAKQQIVGADINAQLHHISGLSTKLSYAFVKNIVEKGKPDLTAARPHSLTWRLDYDHQFTRNYGLYAALSGRFLSAVDVTEYTSTTLEEMTNTHYDGYSLWKFSLSQRFLNGITLNCAVDNLFNYRPKNYYANSPVTLGTTLTVGLSVDIEKLF</sequence>
<dbReference type="PROSITE" id="PS00430">
    <property type="entry name" value="TONB_DEPENDENT_REC_1"/>
    <property type="match status" value="1"/>
</dbReference>
<dbReference type="PANTHER" id="PTHR30069">
    <property type="entry name" value="TONB-DEPENDENT OUTER MEMBRANE RECEPTOR"/>
    <property type="match status" value="1"/>
</dbReference>
<dbReference type="Pfam" id="PF00593">
    <property type="entry name" value="TonB_dep_Rec_b-barrel"/>
    <property type="match status" value="1"/>
</dbReference>
<comment type="subcellular location">
    <subcellularLocation>
        <location evidence="1 10">Cell outer membrane</location>
        <topology evidence="1 10">Multi-pass membrane protein</topology>
    </subcellularLocation>
</comment>
<evidence type="ECO:0000313" key="15">
    <source>
        <dbReference type="EMBL" id="SHL11181.1"/>
    </source>
</evidence>
<dbReference type="AlphaFoldDB" id="A0A1M6XYU5"/>
<evidence type="ECO:0000256" key="9">
    <source>
        <dbReference type="ARBA" id="ARBA00023237"/>
    </source>
</evidence>
<keyword evidence="4 10" id="KW-0812">Transmembrane</keyword>
<keyword evidence="5 12" id="KW-0732">Signal</keyword>
<dbReference type="InterPro" id="IPR000531">
    <property type="entry name" value="Beta-barrel_TonB"/>
</dbReference>
<keyword evidence="2 10" id="KW-0813">Transport</keyword>
<name>A0A1M6XYU5_XYLRU</name>
<feature type="signal peptide" evidence="12">
    <location>
        <begin position="1"/>
        <end position="20"/>
    </location>
</feature>
<evidence type="ECO:0000256" key="1">
    <source>
        <dbReference type="ARBA" id="ARBA00004571"/>
    </source>
</evidence>
<feature type="domain" description="TonB-dependent receptor-like beta-barrel" evidence="13">
    <location>
        <begin position="228"/>
        <end position="616"/>
    </location>
</feature>
<dbReference type="GO" id="GO:0009279">
    <property type="term" value="C:cell outer membrane"/>
    <property type="evidence" value="ECO:0007669"/>
    <property type="project" value="UniProtKB-SubCell"/>
</dbReference>
<dbReference type="Pfam" id="PF07715">
    <property type="entry name" value="Plug"/>
    <property type="match status" value="1"/>
</dbReference>
<dbReference type="PROSITE" id="PS52016">
    <property type="entry name" value="TONB_DEPENDENT_REC_3"/>
    <property type="match status" value="1"/>
</dbReference>
<keyword evidence="9 10" id="KW-0998">Cell outer membrane</keyword>
<keyword evidence="3 10" id="KW-1134">Transmembrane beta strand</keyword>
<comment type="similarity">
    <text evidence="10 11">Belongs to the TonB-dependent receptor family.</text>
</comment>
<protein>
    <submittedName>
        <fullName evidence="15">Outer membrane receptor for ferrienterochelin and colicins</fullName>
    </submittedName>
</protein>
<dbReference type="Proteomes" id="UP000184130">
    <property type="component" value="Unassembled WGS sequence"/>
</dbReference>
<evidence type="ECO:0000256" key="7">
    <source>
        <dbReference type="ARBA" id="ARBA00023136"/>
    </source>
</evidence>
<dbReference type="Gene3D" id="2.40.170.20">
    <property type="entry name" value="TonB-dependent receptor, beta-barrel domain"/>
    <property type="match status" value="1"/>
</dbReference>
<keyword evidence="7 10" id="KW-0472">Membrane</keyword>
<evidence type="ECO:0000256" key="2">
    <source>
        <dbReference type="ARBA" id="ARBA00022448"/>
    </source>
</evidence>
<gene>
    <name evidence="15" type="ORF">SAMN05216463_12312</name>
</gene>
<evidence type="ECO:0000259" key="13">
    <source>
        <dbReference type="Pfam" id="PF00593"/>
    </source>
</evidence>
<evidence type="ECO:0000256" key="11">
    <source>
        <dbReference type="RuleBase" id="RU003357"/>
    </source>
</evidence>
<dbReference type="CDD" id="cd01347">
    <property type="entry name" value="ligand_gated_channel"/>
    <property type="match status" value="1"/>
</dbReference>
<organism evidence="15 16">
    <name type="scientific">Xylanibacter ruminicola</name>
    <name type="common">Prevotella ruminicola</name>
    <dbReference type="NCBI Taxonomy" id="839"/>
    <lineage>
        <taxon>Bacteria</taxon>
        <taxon>Pseudomonadati</taxon>
        <taxon>Bacteroidota</taxon>
        <taxon>Bacteroidia</taxon>
        <taxon>Bacteroidales</taxon>
        <taxon>Prevotellaceae</taxon>
        <taxon>Xylanibacter</taxon>
    </lineage>
</organism>
<dbReference type="GO" id="GO:0044718">
    <property type="term" value="P:siderophore transmembrane transport"/>
    <property type="evidence" value="ECO:0007669"/>
    <property type="project" value="TreeGrafter"/>
</dbReference>
<dbReference type="GO" id="GO:0015344">
    <property type="term" value="F:siderophore uptake transmembrane transporter activity"/>
    <property type="evidence" value="ECO:0007669"/>
    <property type="project" value="TreeGrafter"/>
</dbReference>
<keyword evidence="8 15" id="KW-0675">Receptor</keyword>
<keyword evidence="6 11" id="KW-0798">TonB box</keyword>
<dbReference type="InterPro" id="IPR037066">
    <property type="entry name" value="Plug_dom_sf"/>
</dbReference>
<evidence type="ECO:0000256" key="4">
    <source>
        <dbReference type="ARBA" id="ARBA00022692"/>
    </source>
</evidence>
<feature type="domain" description="TonB-dependent receptor plug" evidence="14">
    <location>
        <begin position="51"/>
        <end position="155"/>
    </location>
</feature>
<evidence type="ECO:0000256" key="6">
    <source>
        <dbReference type="ARBA" id="ARBA00023077"/>
    </source>
</evidence>
<feature type="chain" id="PRO_5012455172" evidence="12">
    <location>
        <begin position="21"/>
        <end position="648"/>
    </location>
</feature>
<dbReference type="InterPro" id="IPR010916">
    <property type="entry name" value="TonB_box_CS"/>
</dbReference>
<dbReference type="InterPro" id="IPR012910">
    <property type="entry name" value="Plug_dom"/>
</dbReference>
<dbReference type="PANTHER" id="PTHR30069:SF29">
    <property type="entry name" value="HEMOGLOBIN AND HEMOGLOBIN-HAPTOGLOBIN-BINDING PROTEIN 1-RELATED"/>
    <property type="match status" value="1"/>
</dbReference>
<dbReference type="Gene3D" id="2.170.130.10">
    <property type="entry name" value="TonB-dependent receptor, plug domain"/>
    <property type="match status" value="1"/>
</dbReference>
<accession>A0A1M6XYU5</accession>
<dbReference type="InterPro" id="IPR036942">
    <property type="entry name" value="Beta-barrel_TonB_sf"/>
</dbReference>
<dbReference type="InterPro" id="IPR039426">
    <property type="entry name" value="TonB-dep_rcpt-like"/>
</dbReference>